<dbReference type="AlphaFoldDB" id="A0AAU9P8A3"/>
<protein>
    <recommendedName>
        <fullName evidence="4">Zinc finger GRF-type domain-containing protein</fullName>
    </recommendedName>
</protein>
<proteinExistence type="predicted"/>
<accession>A0AAU9P8A3</accession>
<feature type="compositionally biased region" description="Low complexity" evidence="1">
    <location>
        <begin position="1"/>
        <end position="14"/>
    </location>
</feature>
<evidence type="ECO:0000256" key="1">
    <source>
        <dbReference type="SAM" id="MobiDB-lite"/>
    </source>
</evidence>
<evidence type="ECO:0000313" key="3">
    <source>
        <dbReference type="Proteomes" id="UP001157418"/>
    </source>
</evidence>
<comment type="caution">
    <text evidence="2">The sequence shown here is derived from an EMBL/GenBank/DDBJ whole genome shotgun (WGS) entry which is preliminary data.</text>
</comment>
<name>A0AAU9P8A3_9ASTR</name>
<evidence type="ECO:0008006" key="4">
    <source>
        <dbReference type="Google" id="ProtNLM"/>
    </source>
</evidence>
<dbReference type="Proteomes" id="UP001157418">
    <property type="component" value="Unassembled WGS sequence"/>
</dbReference>
<reference evidence="2 3" key="1">
    <citation type="submission" date="2022-01" db="EMBL/GenBank/DDBJ databases">
        <authorList>
            <person name="Xiong W."/>
            <person name="Schranz E."/>
        </authorList>
    </citation>
    <scope>NUCLEOTIDE SEQUENCE [LARGE SCALE GENOMIC DNA]</scope>
</reference>
<sequence>MASSSSTSRMLRLRGSNDDDVNNPPEYDCEKPSLQRTSWRIGNPGRRFFNCRNSLTKLMNATSLSG</sequence>
<organism evidence="2 3">
    <name type="scientific">Lactuca virosa</name>
    <dbReference type="NCBI Taxonomy" id="75947"/>
    <lineage>
        <taxon>Eukaryota</taxon>
        <taxon>Viridiplantae</taxon>
        <taxon>Streptophyta</taxon>
        <taxon>Embryophyta</taxon>
        <taxon>Tracheophyta</taxon>
        <taxon>Spermatophyta</taxon>
        <taxon>Magnoliopsida</taxon>
        <taxon>eudicotyledons</taxon>
        <taxon>Gunneridae</taxon>
        <taxon>Pentapetalae</taxon>
        <taxon>asterids</taxon>
        <taxon>campanulids</taxon>
        <taxon>Asterales</taxon>
        <taxon>Asteraceae</taxon>
        <taxon>Cichorioideae</taxon>
        <taxon>Cichorieae</taxon>
        <taxon>Lactucinae</taxon>
        <taxon>Lactuca</taxon>
    </lineage>
</organism>
<feature type="region of interest" description="Disordered" evidence="1">
    <location>
        <begin position="1"/>
        <end position="31"/>
    </location>
</feature>
<evidence type="ECO:0000313" key="2">
    <source>
        <dbReference type="EMBL" id="CAH1446453.1"/>
    </source>
</evidence>
<gene>
    <name evidence="2" type="ORF">LVIROSA_LOCUS32145</name>
</gene>
<dbReference type="EMBL" id="CAKMRJ010005523">
    <property type="protein sequence ID" value="CAH1446453.1"/>
    <property type="molecule type" value="Genomic_DNA"/>
</dbReference>
<keyword evidence="3" id="KW-1185">Reference proteome</keyword>